<dbReference type="InterPro" id="IPR039759">
    <property type="entry name" value="eIF2D_SUI1"/>
</dbReference>
<dbReference type="AlphaFoldDB" id="A0AAV9Y2M4"/>
<dbReference type="CDD" id="cd11608">
    <property type="entry name" value="eIF2D_C"/>
    <property type="match status" value="1"/>
</dbReference>
<evidence type="ECO:0000313" key="2">
    <source>
        <dbReference type="EMBL" id="KAK6588946.1"/>
    </source>
</evidence>
<dbReference type="EMBL" id="JAWDEY010000019">
    <property type="protein sequence ID" value="KAK6588946.1"/>
    <property type="molecule type" value="Genomic_DNA"/>
</dbReference>
<evidence type="ECO:0000313" key="3">
    <source>
        <dbReference type="Proteomes" id="UP001311799"/>
    </source>
</evidence>
<dbReference type="InterPro" id="IPR015947">
    <property type="entry name" value="PUA-like_sf"/>
</dbReference>
<comment type="caution">
    <text evidence="2">The sequence shown here is derived from an EMBL/GenBank/DDBJ whole genome shotgun (WGS) entry which is preliminary data.</text>
</comment>
<dbReference type="InterPro" id="IPR057429">
    <property type="entry name" value="WH_eIF2D"/>
</dbReference>
<dbReference type="InterPro" id="IPR004521">
    <property type="entry name" value="Uncharacterised_CHP00451"/>
</dbReference>
<dbReference type="Gene3D" id="3.10.400.20">
    <property type="match status" value="1"/>
</dbReference>
<feature type="domain" description="SUI1" evidence="1">
    <location>
        <begin position="572"/>
        <end position="649"/>
    </location>
</feature>
<dbReference type="InterPro" id="IPR048248">
    <property type="entry name" value="PUA_eIF2d-like"/>
</dbReference>
<dbReference type="GO" id="GO:0001731">
    <property type="term" value="P:formation of translation preinitiation complex"/>
    <property type="evidence" value="ECO:0007669"/>
    <property type="project" value="InterPro"/>
</dbReference>
<dbReference type="PROSITE" id="PS50296">
    <property type="entry name" value="SUI1"/>
    <property type="match status" value="1"/>
</dbReference>
<dbReference type="Proteomes" id="UP001311799">
    <property type="component" value="Unassembled WGS sequence"/>
</dbReference>
<dbReference type="PANTHER" id="PTHR12217">
    <property type="entry name" value="EUKARYOTIC TRANSLATION INITIATION FACTOR 2D"/>
    <property type="match status" value="1"/>
</dbReference>
<dbReference type="SUPFAM" id="SSF55159">
    <property type="entry name" value="eIF1-like"/>
    <property type="match status" value="1"/>
</dbReference>
<protein>
    <recommendedName>
        <fullName evidence="1">SUI1 domain-containing protein</fullName>
    </recommendedName>
</protein>
<organism evidence="2 3">
    <name type="scientific">Cryptosporidium xiaoi</name>
    <dbReference type="NCBI Taxonomy" id="659607"/>
    <lineage>
        <taxon>Eukaryota</taxon>
        <taxon>Sar</taxon>
        <taxon>Alveolata</taxon>
        <taxon>Apicomplexa</taxon>
        <taxon>Conoidasida</taxon>
        <taxon>Coccidia</taxon>
        <taxon>Eucoccidiorida</taxon>
        <taxon>Eimeriorina</taxon>
        <taxon>Cryptosporidiidae</taxon>
        <taxon>Cryptosporidium</taxon>
    </lineage>
</organism>
<sequence length="659" mass="75040">MFKKKVPQTGGETVLGRRSVTQLKDRLLNQYNLNSRICDIILGKRKKKDLKIFSVKFETKETNRGILYRQEFEGESSFYFDKSLQDGDLKHEKVQSDILESVPPTFNLDFKPNVSNIVKYPAVIPLFFEFGSGKIFPTLQLIWIYGSIFVLPKIIVLDHVKTYILNGADLMAGGVLFDESIGIEGIKKDQIWVVKCRSDEHPIAIGISLVDWNQIETPELQKGKIFKVIHHCNDALSAEGNFEFSTQKKKVEELTADNLNSVITEKVSINDNIGSETKDQKEDIVIDKNKYDFLLEVLLFQVLDSLKDSKSVLPLDSSAIWDRMSRLSLRIYGIPLDIKNSSYIKISKFFQHYNKTGILTIKQNRIGIMNIVEINIEKICLKEKDNSTNCIFSELELIRKRKLKTEVESESNSLSNNNFSGRAKNSEGNIQSMEVINIYQPNSSLQTVIDYYISNNESDKFGEIYLLKTSRGEKKQFFISISDARRAIEYYINSNNLRVCDPGSNCNKLTHVKLDKTLMSLISNKDNDIIPLSNLFKSIPSFLKPFYYIRNNSFNINSNEKPNIIRGNCKSILIYTESRTGARKFVTIISPYISQFGLNPQEVAESCQKKFACSATASEIKGFPSDLNIGVVIQGNVTDQISDFLSSKWGIPKSFIEVR</sequence>
<dbReference type="GO" id="GO:0003723">
    <property type="term" value="F:RNA binding"/>
    <property type="evidence" value="ECO:0007669"/>
    <property type="project" value="InterPro"/>
</dbReference>
<dbReference type="InterPro" id="IPR036877">
    <property type="entry name" value="SUI1_dom_sf"/>
</dbReference>
<keyword evidence="3" id="KW-1185">Reference proteome</keyword>
<accession>A0AAV9Y2M4</accession>
<dbReference type="InterPro" id="IPR039757">
    <property type="entry name" value="EIF2D"/>
</dbReference>
<dbReference type="PROSITE" id="PS50890">
    <property type="entry name" value="PUA"/>
    <property type="match status" value="1"/>
</dbReference>
<reference evidence="2 3" key="1">
    <citation type="submission" date="2023-10" db="EMBL/GenBank/DDBJ databases">
        <title>Comparative genomics analysis reveals potential genetic determinants of host preference in Cryptosporidium xiaoi.</title>
        <authorList>
            <person name="Xiao L."/>
            <person name="Li J."/>
        </authorList>
    </citation>
    <scope>NUCLEOTIDE SEQUENCE [LARGE SCALE GENOMIC DNA]</scope>
    <source>
        <strain evidence="2 3">52996</strain>
    </source>
</reference>
<dbReference type="Gene3D" id="3.30.780.10">
    <property type="entry name" value="SUI1-like domain"/>
    <property type="match status" value="1"/>
</dbReference>
<gene>
    <name evidence="2" type="ORF">RS030_273685</name>
</gene>
<dbReference type="Pfam" id="PF01253">
    <property type="entry name" value="SUI1"/>
    <property type="match status" value="1"/>
</dbReference>
<dbReference type="GO" id="GO:0003743">
    <property type="term" value="F:translation initiation factor activity"/>
    <property type="evidence" value="ECO:0007669"/>
    <property type="project" value="InterPro"/>
</dbReference>
<dbReference type="Pfam" id="PF25304">
    <property type="entry name" value="WHD_eIF2D"/>
    <property type="match status" value="1"/>
</dbReference>
<dbReference type="PANTHER" id="PTHR12217:SF4">
    <property type="entry name" value="EUKARYOTIC TRANSLATION INITIATION FACTOR 2D"/>
    <property type="match status" value="1"/>
</dbReference>
<dbReference type="InterPro" id="IPR001950">
    <property type="entry name" value="SUI1"/>
</dbReference>
<proteinExistence type="predicted"/>
<dbReference type="SUPFAM" id="SSF88697">
    <property type="entry name" value="PUA domain-like"/>
    <property type="match status" value="1"/>
</dbReference>
<name>A0AAV9Y2M4_9CRYT</name>
<evidence type="ECO:0000259" key="1">
    <source>
        <dbReference type="PROSITE" id="PS50296"/>
    </source>
</evidence>
<dbReference type="Pfam" id="PF26292">
    <property type="entry name" value="PUA_elF2D"/>
    <property type="match status" value="1"/>
</dbReference>
<dbReference type="NCBIfam" id="TIGR00451">
    <property type="entry name" value="unchar_dom_2"/>
    <property type="match status" value="1"/>
</dbReference>